<dbReference type="GO" id="GO:0009398">
    <property type="term" value="P:FMN biosynthetic process"/>
    <property type="evidence" value="ECO:0007669"/>
    <property type="project" value="TreeGrafter"/>
</dbReference>
<dbReference type="Pfam" id="PF01687">
    <property type="entry name" value="Flavokinase"/>
    <property type="match status" value="1"/>
</dbReference>
<keyword evidence="10" id="KW-0067">ATP-binding</keyword>
<organism evidence="13 14">
    <name type="scientific">Malassezia obtusa</name>
    <dbReference type="NCBI Taxonomy" id="76774"/>
    <lineage>
        <taxon>Eukaryota</taxon>
        <taxon>Fungi</taxon>
        <taxon>Dikarya</taxon>
        <taxon>Basidiomycota</taxon>
        <taxon>Ustilaginomycotina</taxon>
        <taxon>Malasseziomycetes</taxon>
        <taxon>Malasseziales</taxon>
        <taxon>Malasseziaceae</taxon>
        <taxon>Malassezia</taxon>
    </lineage>
</organism>
<sequence>MANADGQRRPAICGGDTPEPPFPVYLRGIVEHGFGRGSKQLNCPTANLPLSSLDAEKAQTRLENTGVYFGFAQVRLPADAAVPEADRAVHPMVMSVGWNPHFKNTKKTVEVHLLHAYDSDFYGQEMRVIVLGYIRPELEYHSLDALIDDIETDKRVGRASVDRPHYAGFQRDAFFE</sequence>
<protein>
    <recommendedName>
        <fullName evidence="5">Riboflavin kinase</fullName>
        <ecNumber evidence="4">2.7.1.26</ecNumber>
    </recommendedName>
    <alternativeName>
        <fullName evidence="11">Flavin mononucleotide kinase 1</fullName>
    </alternativeName>
</protein>
<dbReference type="GO" id="GO:0005524">
    <property type="term" value="F:ATP binding"/>
    <property type="evidence" value="ECO:0007669"/>
    <property type="project" value="UniProtKB-KW"/>
</dbReference>
<feature type="domain" description="Riboflavin kinase" evidence="12">
    <location>
        <begin position="19"/>
        <end position="162"/>
    </location>
</feature>
<keyword evidence="13" id="KW-0418">Kinase</keyword>
<evidence type="ECO:0000256" key="2">
    <source>
        <dbReference type="ARBA" id="ARBA00005201"/>
    </source>
</evidence>
<reference evidence="13" key="1">
    <citation type="submission" date="2023-03" db="EMBL/GenBank/DDBJ databases">
        <title>Mating type loci evolution in Malassezia.</title>
        <authorList>
            <person name="Coelho M.A."/>
        </authorList>
    </citation>
    <scope>NUCLEOTIDE SEQUENCE</scope>
    <source>
        <strain evidence="13">CBS 7876</strain>
    </source>
</reference>
<comment type="function">
    <text evidence="1">Catalyzes the phosphorylation of riboflavin (vitamin B2) to form flavin mononucleotide (FMN) coenzyme.</text>
</comment>
<proteinExistence type="inferred from homology"/>
<evidence type="ECO:0000256" key="4">
    <source>
        <dbReference type="ARBA" id="ARBA00012105"/>
    </source>
</evidence>
<evidence type="ECO:0000256" key="10">
    <source>
        <dbReference type="ARBA" id="ARBA00022840"/>
    </source>
</evidence>
<keyword evidence="6" id="KW-0285">Flavoprotein</keyword>
<dbReference type="SUPFAM" id="SSF82114">
    <property type="entry name" value="Riboflavin kinase-like"/>
    <property type="match status" value="1"/>
</dbReference>
<evidence type="ECO:0000256" key="7">
    <source>
        <dbReference type="ARBA" id="ARBA00022643"/>
    </source>
</evidence>
<dbReference type="SMART" id="SM00904">
    <property type="entry name" value="Flavokinase"/>
    <property type="match status" value="1"/>
</dbReference>
<evidence type="ECO:0000256" key="3">
    <source>
        <dbReference type="ARBA" id="ARBA00010108"/>
    </source>
</evidence>
<gene>
    <name evidence="13" type="primary">FMN1</name>
    <name evidence="13" type="ORF">MOBT1_002383</name>
</gene>
<evidence type="ECO:0000256" key="11">
    <source>
        <dbReference type="ARBA" id="ARBA00029960"/>
    </source>
</evidence>
<dbReference type="AlphaFoldDB" id="A0AAF0E397"/>
<evidence type="ECO:0000259" key="12">
    <source>
        <dbReference type="SMART" id="SM00904"/>
    </source>
</evidence>
<accession>A0AAF0E397</accession>
<dbReference type="PANTHER" id="PTHR22749">
    <property type="entry name" value="RIBOFLAVIN KINASE/FMN ADENYLYLTRANSFERASE"/>
    <property type="match status" value="1"/>
</dbReference>
<evidence type="ECO:0000256" key="8">
    <source>
        <dbReference type="ARBA" id="ARBA00022679"/>
    </source>
</evidence>
<keyword evidence="9" id="KW-0547">Nucleotide-binding</keyword>
<dbReference type="PANTHER" id="PTHR22749:SF6">
    <property type="entry name" value="RIBOFLAVIN KINASE"/>
    <property type="match status" value="1"/>
</dbReference>
<comment type="pathway">
    <text evidence="2">Cofactor biosynthesis; FMN biosynthesis; FMN from riboflavin (ATP route): step 1/1.</text>
</comment>
<dbReference type="GO" id="GO:0005739">
    <property type="term" value="C:mitochondrion"/>
    <property type="evidence" value="ECO:0007669"/>
    <property type="project" value="TreeGrafter"/>
</dbReference>
<dbReference type="InterPro" id="IPR023465">
    <property type="entry name" value="Riboflavin_kinase_dom_sf"/>
</dbReference>
<comment type="similarity">
    <text evidence="3">Belongs to the flavokinase family.</text>
</comment>
<dbReference type="InterPro" id="IPR023468">
    <property type="entry name" value="Riboflavin_kinase"/>
</dbReference>
<dbReference type="GO" id="GO:0009231">
    <property type="term" value="P:riboflavin biosynthetic process"/>
    <property type="evidence" value="ECO:0007669"/>
    <property type="project" value="InterPro"/>
</dbReference>
<dbReference type="Gene3D" id="2.40.30.30">
    <property type="entry name" value="Riboflavin kinase-like"/>
    <property type="match status" value="1"/>
</dbReference>
<dbReference type="GO" id="GO:0008531">
    <property type="term" value="F:riboflavin kinase activity"/>
    <property type="evidence" value="ECO:0007669"/>
    <property type="project" value="UniProtKB-EC"/>
</dbReference>
<dbReference type="InterPro" id="IPR015865">
    <property type="entry name" value="Riboflavin_kinase_bac/euk"/>
</dbReference>
<evidence type="ECO:0000256" key="1">
    <source>
        <dbReference type="ARBA" id="ARBA00003572"/>
    </source>
</evidence>
<keyword evidence="14" id="KW-1185">Reference proteome</keyword>
<evidence type="ECO:0000313" key="13">
    <source>
        <dbReference type="EMBL" id="WFD03689.1"/>
    </source>
</evidence>
<dbReference type="Proteomes" id="UP001214603">
    <property type="component" value="Chromosome 5"/>
</dbReference>
<evidence type="ECO:0000256" key="9">
    <source>
        <dbReference type="ARBA" id="ARBA00022741"/>
    </source>
</evidence>
<keyword evidence="8 13" id="KW-0808">Transferase</keyword>
<evidence type="ECO:0000256" key="5">
    <source>
        <dbReference type="ARBA" id="ARBA00017394"/>
    </source>
</evidence>
<evidence type="ECO:0000313" key="14">
    <source>
        <dbReference type="Proteomes" id="UP001214603"/>
    </source>
</evidence>
<dbReference type="EC" id="2.7.1.26" evidence="4"/>
<dbReference type="EMBL" id="CP119938">
    <property type="protein sequence ID" value="WFD03689.1"/>
    <property type="molecule type" value="Genomic_DNA"/>
</dbReference>
<evidence type="ECO:0000256" key="6">
    <source>
        <dbReference type="ARBA" id="ARBA00022630"/>
    </source>
</evidence>
<name>A0AAF0E397_9BASI</name>
<keyword evidence="7" id="KW-0288">FMN</keyword>